<name>A0A5C5X787_9PLAN</name>
<proteinExistence type="predicted"/>
<sequence length="66" mass="7318">MECREEKGSGNLHDFGPYKSNPGEASKFSSKSGESQYLPVCGSQILMRSAHDNWACQLLSKILGRR</sequence>
<organism evidence="2 3">
    <name type="scientific">Thalassoglobus neptunius</name>
    <dbReference type="NCBI Taxonomy" id="1938619"/>
    <lineage>
        <taxon>Bacteria</taxon>
        <taxon>Pseudomonadati</taxon>
        <taxon>Planctomycetota</taxon>
        <taxon>Planctomycetia</taxon>
        <taxon>Planctomycetales</taxon>
        <taxon>Planctomycetaceae</taxon>
        <taxon>Thalassoglobus</taxon>
    </lineage>
</organism>
<evidence type="ECO:0000256" key="1">
    <source>
        <dbReference type="SAM" id="MobiDB-lite"/>
    </source>
</evidence>
<reference evidence="2 3" key="1">
    <citation type="submission" date="2019-02" db="EMBL/GenBank/DDBJ databases">
        <title>Deep-cultivation of Planctomycetes and their phenomic and genomic characterization uncovers novel biology.</title>
        <authorList>
            <person name="Wiegand S."/>
            <person name="Jogler M."/>
            <person name="Boedeker C."/>
            <person name="Pinto D."/>
            <person name="Vollmers J."/>
            <person name="Rivas-Marin E."/>
            <person name="Kohn T."/>
            <person name="Peeters S.H."/>
            <person name="Heuer A."/>
            <person name="Rast P."/>
            <person name="Oberbeckmann S."/>
            <person name="Bunk B."/>
            <person name="Jeske O."/>
            <person name="Meyerdierks A."/>
            <person name="Storesund J.E."/>
            <person name="Kallscheuer N."/>
            <person name="Luecker S."/>
            <person name="Lage O.M."/>
            <person name="Pohl T."/>
            <person name="Merkel B.J."/>
            <person name="Hornburger P."/>
            <person name="Mueller R.-W."/>
            <person name="Bruemmer F."/>
            <person name="Labrenz M."/>
            <person name="Spormann A.M."/>
            <person name="Op Den Camp H."/>
            <person name="Overmann J."/>
            <person name="Amann R."/>
            <person name="Jetten M.S.M."/>
            <person name="Mascher T."/>
            <person name="Medema M.H."/>
            <person name="Devos D.P."/>
            <person name="Kaster A.-K."/>
            <person name="Ovreas L."/>
            <person name="Rohde M."/>
            <person name="Galperin M.Y."/>
            <person name="Jogler C."/>
        </authorList>
    </citation>
    <scope>NUCLEOTIDE SEQUENCE [LARGE SCALE GENOMIC DNA]</scope>
    <source>
        <strain evidence="2 3">KOR42</strain>
    </source>
</reference>
<keyword evidence="3" id="KW-1185">Reference proteome</keyword>
<accession>A0A5C5X787</accession>
<evidence type="ECO:0000313" key="2">
    <source>
        <dbReference type="EMBL" id="TWT58764.1"/>
    </source>
</evidence>
<dbReference type="AlphaFoldDB" id="A0A5C5X787"/>
<evidence type="ECO:0000313" key="3">
    <source>
        <dbReference type="Proteomes" id="UP000317243"/>
    </source>
</evidence>
<dbReference type="EMBL" id="SIHI01000001">
    <property type="protein sequence ID" value="TWT58764.1"/>
    <property type="molecule type" value="Genomic_DNA"/>
</dbReference>
<protein>
    <submittedName>
        <fullName evidence="2">Uncharacterized protein</fullName>
    </submittedName>
</protein>
<comment type="caution">
    <text evidence="2">The sequence shown here is derived from an EMBL/GenBank/DDBJ whole genome shotgun (WGS) entry which is preliminary data.</text>
</comment>
<feature type="region of interest" description="Disordered" evidence="1">
    <location>
        <begin position="1"/>
        <end position="35"/>
    </location>
</feature>
<dbReference type="Proteomes" id="UP000317243">
    <property type="component" value="Unassembled WGS sequence"/>
</dbReference>
<gene>
    <name evidence="2" type="ORF">KOR42_21500</name>
</gene>